<organism evidence="1 2">
    <name type="scientific">Rhabditophanes sp. KR3021</name>
    <dbReference type="NCBI Taxonomy" id="114890"/>
    <lineage>
        <taxon>Eukaryota</taxon>
        <taxon>Metazoa</taxon>
        <taxon>Ecdysozoa</taxon>
        <taxon>Nematoda</taxon>
        <taxon>Chromadorea</taxon>
        <taxon>Rhabditida</taxon>
        <taxon>Tylenchina</taxon>
        <taxon>Panagrolaimomorpha</taxon>
        <taxon>Strongyloidoidea</taxon>
        <taxon>Alloionematidae</taxon>
        <taxon>Rhabditophanes</taxon>
    </lineage>
</organism>
<sequence>MTLLTYKEKYNFETRLKRAISIQLKYPDRMPIIIERAKSDKLLPSLPKSQYLICPEDTAADLLLTIRHHLKLRNEQAIYLIVNGDTIPSASTPLRQLYDTKKDDDNFLYVVYMTESVFG</sequence>
<evidence type="ECO:0000313" key="1">
    <source>
        <dbReference type="Proteomes" id="UP000095286"/>
    </source>
</evidence>
<reference evidence="2" key="1">
    <citation type="submission" date="2016-11" db="UniProtKB">
        <authorList>
            <consortium name="WormBaseParasite"/>
        </authorList>
    </citation>
    <scope>IDENTIFICATION</scope>
    <source>
        <strain evidence="2">KR3021</strain>
    </source>
</reference>
<dbReference type="Proteomes" id="UP000095286">
    <property type="component" value="Unplaced"/>
</dbReference>
<dbReference type="WBParaSite" id="RSKR_0000571200.1">
    <property type="protein sequence ID" value="RSKR_0000571200.1"/>
    <property type="gene ID" value="RSKR_0000571200"/>
</dbReference>
<name>A0AC35TYZ8_9BILA</name>
<evidence type="ECO:0000313" key="2">
    <source>
        <dbReference type="WBParaSite" id="RSKR_0000571200.1"/>
    </source>
</evidence>
<accession>A0AC35TYZ8</accession>
<protein>
    <submittedName>
        <fullName evidence="2">Autophagy-related protein</fullName>
    </submittedName>
</protein>
<proteinExistence type="predicted"/>